<dbReference type="InterPro" id="IPR021935">
    <property type="entry name" value="SGSM1/2_RBD"/>
</dbReference>
<feature type="compositionally biased region" description="Polar residues" evidence="5">
    <location>
        <begin position="1420"/>
        <end position="1434"/>
    </location>
</feature>
<gene>
    <name evidence="9" type="primary">sgsm1b</name>
</gene>
<dbReference type="FunFam" id="1.20.58.900:FF:000002">
    <property type="entry name" value="small G protein signaling modulator 1"/>
    <property type="match status" value="1"/>
</dbReference>
<dbReference type="GO" id="GO:0031410">
    <property type="term" value="C:cytoplasmic vesicle"/>
    <property type="evidence" value="ECO:0007669"/>
    <property type="project" value="UniProtKB-ARBA"/>
</dbReference>
<evidence type="ECO:0000313" key="9">
    <source>
        <dbReference type="RefSeq" id="XP_031414495.1"/>
    </source>
</evidence>
<feature type="compositionally biased region" description="Polar residues" evidence="5">
    <location>
        <begin position="1248"/>
        <end position="1267"/>
    </location>
</feature>
<protein>
    <submittedName>
        <fullName evidence="9">Small G protein signaling modulator 1 isoform X1</fullName>
    </submittedName>
</protein>
<dbReference type="PANTHER" id="PTHR22957">
    <property type="entry name" value="TBC1 DOMAIN FAMILY MEMBER GTPASE-ACTIVATING PROTEIN"/>
    <property type="match status" value="1"/>
</dbReference>
<evidence type="ECO:0000259" key="7">
    <source>
        <dbReference type="PROSITE" id="PS50826"/>
    </source>
</evidence>
<feature type="compositionally biased region" description="Polar residues" evidence="5">
    <location>
        <begin position="652"/>
        <end position="665"/>
    </location>
</feature>
<dbReference type="SMART" id="SM00164">
    <property type="entry name" value="TBC"/>
    <property type="match status" value="1"/>
</dbReference>
<dbReference type="SMART" id="SM00593">
    <property type="entry name" value="RUN"/>
    <property type="match status" value="1"/>
</dbReference>
<feature type="region of interest" description="Disordered" evidence="5">
    <location>
        <begin position="619"/>
        <end position="1473"/>
    </location>
</feature>
<accession>A0A6P8EQY0</accession>
<feature type="compositionally biased region" description="Polar residues" evidence="5">
    <location>
        <begin position="693"/>
        <end position="723"/>
    </location>
</feature>
<feature type="compositionally biased region" description="Low complexity" evidence="5">
    <location>
        <begin position="635"/>
        <end position="647"/>
    </location>
</feature>
<dbReference type="FunFam" id="1.10.472.80:FF:000004">
    <property type="entry name" value="Small G protein signaling modulator 1"/>
    <property type="match status" value="1"/>
</dbReference>
<comment type="subcellular location">
    <subcellularLocation>
        <location evidence="1">Cytoplasm</location>
    </subcellularLocation>
</comment>
<organism evidence="8 9">
    <name type="scientific">Clupea harengus</name>
    <name type="common">Atlantic herring</name>
    <dbReference type="NCBI Taxonomy" id="7950"/>
    <lineage>
        <taxon>Eukaryota</taxon>
        <taxon>Metazoa</taxon>
        <taxon>Chordata</taxon>
        <taxon>Craniata</taxon>
        <taxon>Vertebrata</taxon>
        <taxon>Euteleostomi</taxon>
        <taxon>Actinopterygii</taxon>
        <taxon>Neopterygii</taxon>
        <taxon>Teleostei</taxon>
        <taxon>Clupei</taxon>
        <taxon>Clupeiformes</taxon>
        <taxon>Clupeoidei</taxon>
        <taxon>Clupeidae</taxon>
        <taxon>Clupea</taxon>
    </lineage>
</organism>
<dbReference type="SUPFAM" id="SSF140741">
    <property type="entry name" value="RUN domain-like"/>
    <property type="match status" value="1"/>
</dbReference>
<feature type="compositionally biased region" description="Basic and acidic residues" evidence="5">
    <location>
        <begin position="901"/>
        <end position="924"/>
    </location>
</feature>
<feature type="compositionally biased region" description="Basic and acidic residues" evidence="5">
    <location>
        <begin position="1051"/>
        <end position="1066"/>
    </location>
</feature>
<feature type="compositionally biased region" description="Basic and acidic residues" evidence="5">
    <location>
        <begin position="985"/>
        <end position="999"/>
    </location>
</feature>
<dbReference type="GeneID" id="105911738"/>
<dbReference type="InterPro" id="IPR037213">
    <property type="entry name" value="Run_dom_sf"/>
</dbReference>
<evidence type="ECO:0000256" key="1">
    <source>
        <dbReference type="ARBA" id="ARBA00004496"/>
    </source>
</evidence>
<feature type="compositionally biased region" description="Polar residues" evidence="5">
    <location>
        <begin position="1383"/>
        <end position="1404"/>
    </location>
</feature>
<evidence type="ECO:0000256" key="4">
    <source>
        <dbReference type="ARBA" id="ARBA00034124"/>
    </source>
</evidence>
<dbReference type="Gene3D" id="1.10.472.80">
    <property type="entry name" value="Ypt/Rab-GAP domain of gyp1p, domain 3"/>
    <property type="match status" value="1"/>
</dbReference>
<name>A0A6P8EQY0_CLUHA</name>
<keyword evidence="2" id="KW-0343">GTPase activation</keyword>
<dbReference type="Gene3D" id="1.10.8.270">
    <property type="entry name" value="putative rabgap domain of human tbc1 domain family member 14 like domains"/>
    <property type="match status" value="1"/>
</dbReference>
<feature type="region of interest" description="Disordered" evidence="5">
    <location>
        <begin position="202"/>
        <end position="229"/>
    </location>
</feature>
<evidence type="ECO:0000313" key="8">
    <source>
        <dbReference type="Proteomes" id="UP000515152"/>
    </source>
</evidence>
<feature type="compositionally biased region" description="Polar residues" evidence="5">
    <location>
        <begin position="1113"/>
        <end position="1126"/>
    </location>
</feature>
<dbReference type="InterPro" id="IPR035969">
    <property type="entry name" value="Rab-GAP_TBC_sf"/>
</dbReference>
<evidence type="ECO:0000259" key="6">
    <source>
        <dbReference type="PROSITE" id="PS50086"/>
    </source>
</evidence>
<feature type="compositionally biased region" description="Basic and acidic residues" evidence="5">
    <location>
        <begin position="1013"/>
        <end position="1034"/>
    </location>
</feature>
<dbReference type="GO" id="GO:0005096">
    <property type="term" value="F:GTPase activator activity"/>
    <property type="evidence" value="ECO:0007669"/>
    <property type="project" value="UniProtKB-KW"/>
</dbReference>
<comment type="similarity">
    <text evidence="4">Belongs to the RUTBC family.</text>
</comment>
<dbReference type="SUPFAM" id="SSF47923">
    <property type="entry name" value="Ypt/Rab-GAP domain of gyp1p"/>
    <property type="match status" value="3"/>
</dbReference>
<proteinExistence type="inferred from homology"/>
<keyword evidence="3" id="KW-0963">Cytoplasm</keyword>
<evidence type="ECO:0000256" key="5">
    <source>
        <dbReference type="SAM" id="MobiDB-lite"/>
    </source>
</evidence>
<dbReference type="Pfam" id="PF00566">
    <property type="entry name" value="RabGAP-TBC"/>
    <property type="match status" value="1"/>
</dbReference>
<dbReference type="CDD" id="cd15784">
    <property type="entry name" value="PH_RUTBC"/>
    <property type="match status" value="1"/>
</dbReference>
<dbReference type="PROSITE" id="PS50086">
    <property type="entry name" value="TBC_RABGAP"/>
    <property type="match status" value="1"/>
</dbReference>
<dbReference type="PROSITE" id="PS50826">
    <property type="entry name" value="RUN"/>
    <property type="match status" value="1"/>
</dbReference>
<sequence length="1848" mass="204797">MGETETRQRLLRSVKKEVKQIMEEAVTRKFVHEDSSHIISFCAVVEACVLHGLRRRAAGFLRSNKLAALFVKVGKVFAPAEELSRKVQEVEQIIESKQHQARLNQDSNQKLSKLPNLSPQAIKYLWIRTALTEKVLDKIVLYLVENSSKFYEREALLRDPTEGPILASLLVGPCALEYTKAKTANHFWTDPSADELVQRHRIHSGHCRQDSPTKRPALITKRQSSGSIDDRPSFWARDYVESLHQNSRATLLFGKNNVLVQPTDDMESIPGYLSLHQTADLMTLKWTPNQLMNGTMGDPEYEKSVYWDFAMTIRLEEIVYLHCHQHVDSGGTVVLVSQDGIQRPPLRFPRGGHLLQFLTCLENGLLPHGQLDPPLWSQRGKGKVFPKLRRRSPHGSCESVSDKEEDEATDYVFRILLPSTQSDFVAPELIDPAMSLWQPSPRKSSCSSCSQNGSSDGGLPDGCNHDRPVAPLKLLCETMRYQIISRAFYGWLAYCRHLSTVRTHLSALVNPSIVEHDFPIDAKGGLTLEVWNAFLQDSSVYEEVELLRLVYYGGVDPSIRKEVWPFLLGHYTFTMTPEERKEVDEQVRASYEQTMSEWLGCEAIVKQREQEQHAAALARCSSVTGGERGPRHDSTVSSDSSQSSSTSERQTHASSHSDTNSSAQVFVSVDEEDQPELEAKPEEQKPLPKPLANGTSSPDSGHPSSRNFSTTSGVSDYSPSTDEASAHDSGARAGASQTPTKKPEQAAEGAPTSVADSQPKATPPQSDPPKPHPSEQDVKVLGEKVDSKKAEVVSEEASGSVSMKEETDVLESEPLAPRASEQDNTAPAMESDSGEALEINSLKSEVALSDRDPKCSETQQQYLKVPEEKVDSEKAKVVSEEALGRVSMKEETDVQESEPSAPEKVDSEERLVREPQKNEAEAEVAKGGSEAQEIQGSTTEEEKGSKTEEEKGLDRSGERTDNLQESIPTPEQNQETESSPVKTPETADEKSPEMDKKPDSTQCTEGAIQKFESLNKEHAEILSDKAPDVPKDRSGVSVTDHSPSVVANDPLKTEESEDPQKEEPKTVKPQIGESPILEEPAISESKEAEDSLPSKEISSSENAAQPVLESKQTESSPTKEISSSEAAENVAQPVLESKQPESSPTKEVNSSETDENTAQPVLESKQPELSPTKEVISSEIDENTAQPVLESKQPESSPTKEVISSEIDENTAQPVLESKQPESSPTKEVISSEIDENTAQPVLESKQPESSPTKEVNSSETDENTAQPVLESKQPELSPTKEVISSEIDENTAQPVLESKQPESSPTKEVISSEIDENTAQPVLESKQPESSPTKEVISSEIDENTAQPVLESKQPESSPTKEVISSEIDENTAHPVLESKQPESSPTKEVNLSETVQNAVQTESHSKEAEPLLTKETAESSVQLGSESKQELSPTKEIPSSEAGEKTAQQGSESEDITTPGMEGTCVSESEDIKAIRQGLGWALERRDSNPESEGCVSAPPLLTQQSSTLDLADSDDSPSALEMEEIPTSLICMASDDHWGKPLLTLDAPSAQRTPREPGMDMPILELRLEVGPNTSPEATESILSEEDADMDSLFPKADSLAVRGELKNELASPVSSIGTTYSQELLDMYMLNLHRIEKDVHRCDRNYWYFTTANLEKLRNIMCSYVWQHLEIGYVQGMCDLLAPLLVILDDEAMAFSCFTELMKRMNQNFPHGGAMDSHFANMRSLIQILDSELFELMQQNGDYTHFYFCYRWFLLDFKREMVYDDVFSAWETVWAARSVSSSHFVLFIALALVEHYRDIILENNMDFTEIIKFFNEMAERHDVPQVLVKARELVNKVQTLIENK</sequence>
<feature type="compositionally biased region" description="Basic and acidic residues" evidence="5">
    <location>
        <begin position="1084"/>
        <end position="1093"/>
    </location>
</feature>
<feature type="domain" description="RUN" evidence="7">
    <location>
        <begin position="32"/>
        <end position="185"/>
    </location>
</feature>
<dbReference type="Gene3D" id="2.30.29.230">
    <property type="match status" value="1"/>
</dbReference>
<dbReference type="PANTHER" id="PTHR22957:SF187">
    <property type="entry name" value="SMALL G PROTEIN SIGNALING MODULATOR 1"/>
    <property type="match status" value="1"/>
</dbReference>
<feature type="compositionally biased region" description="Basic and acidic residues" evidence="5">
    <location>
        <begin position="769"/>
        <end position="792"/>
    </location>
</feature>
<dbReference type="InterPro" id="IPR004012">
    <property type="entry name" value="Run_dom"/>
</dbReference>
<dbReference type="InterPro" id="IPR037745">
    <property type="entry name" value="SGSM1/2"/>
</dbReference>
<dbReference type="FunFam" id="2.30.29.230:FF:000001">
    <property type="entry name" value="Small G protein signaling modulator 2"/>
    <property type="match status" value="1"/>
</dbReference>
<feature type="compositionally biased region" description="Polar residues" evidence="5">
    <location>
        <begin position="963"/>
        <end position="981"/>
    </location>
</feature>
<dbReference type="Pfam" id="PF02759">
    <property type="entry name" value="RUN"/>
    <property type="match status" value="1"/>
</dbReference>
<dbReference type="KEGG" id="char:105911738"/>
<feature type="domain" description="Rab-GAP TBC" evidence="6">
    <location>
        <begin position="1619"/>
        <end position="1781"/>
    </location>
</feature>
<keyword evidence="8" id="KW-1185">Reference proteome</keyword>
<feature type="compositionally biased region" description="Polar residues" evidence="5">
    <location>
        <begin position="1140"/>
        <end position="1159"/>
    </location>
</feature>
<dbReference type="Proteomes" id="UP000515152">
    <property type="component" value="Chromosome 21"/>
</dbReference>
<dbReference type="RefSeq" id="XP_031414495.1">
    <property type="nucleotide sequence ID" value="XM_031558635.2"/>
</dbReference>
<dbReference type="FunFam" id="1.10.8.270:FF:000006">
    <property type="entry name" value="Small G protein signaling modulator 2"/>
    <property type="match status" value="1"/>
</dbReference>
<feature type="compositionally biased region" description="Low complexity" evidence="5">
    <location>
        <begin position="1508"/>
        <end position="1520"/>
    </location>
</feature>
<reference evidence="9" key="1">
    <citation type="submission" date="2025-08" db="UniProtKB">
        <authorList>
            <consortium name="RefSeq"/>
        </authorList>
    </citation>
    <scope>IDENTIFICATION</scope>
</reference>
<evidence type="ECO:0000256" key="2">
    <source>
        <dbReference type="ARBA" id="ARBA00022468"/>
    </source>
</evidence>
<feature type="compositionally biased region" description="Basic and acidic residues" evidence="5">
    <location>
        <begin position="940"/>
        <end position="962"/>
    </location>
</feature>
<evidence type="ECO:0000256" key="3">
    <source>
        <dbReference type="ARBA" id="ARBA00022490"/>
    </source>
</evidence>
<dbReference type="Gene3D" id="1.20.58.900">
    <property type="match status" value="1"/>
</dbReference>
<feature type="region of interest" description="Disordered" evidence="5">
    <location>
        <begin position="1488"/>
        <end position="1520"/>
    </location>
</feature>
<dbReference type="InterPro" id="IPR000195">
    <property type="entry name" value="Rab-GAP-TBC_dom"/>
</dbReference>
<dbReference type="Pfam" id="PF12068">
    <property type="entry name" value="PH_RBD"/>
    <property type="match status" value="1"/>
</dbReference>
<dbReference type="OrthoDB" id="10264062at2759"/>
<feature type="compositionally biased region" description="Basic and acidic residues" evidence="5">
    <location>
        <begin position="677"/>
        <end position="686"/>
    </location>
</feature>
<dbReference type="CTD" id="100535556"/>
<feature type="compositionally biased region" description="Basic and acidic residues" evidence="5">
    <location>
        <begin position="865"/>
        <end position="892"/>
    </location>
</feature>